<evidence type="ECO:0000256" key="1">
    <source>
        <dbReference type="ARBA" id="ARBA00023015"/>
    </source>
</evidence>
<keyword evidence="3" id="KW-0804">Transcription</keyword>
<evidence type="ECO:0000256" key="2">
    <source>
        <dbReference type="ARBA" id="ARBA00023125"/>
    </source>
</evidence>
<dbReference type="Gene3D" id="2.60.120.10">
    <property type="entry name" value="Jelly Rolls"/>
    <property type="match status" value="1"/>
</dbReference>
<dbReference type="Proteomes" id="UP000189739">
    <property type="component" value="Unassembled WGS sequence"/>
</dbReference>
<dbReference type="Pfam" id="PF02311">
    <property type="entry name" value="AraC_binding"/>
    <property type="match status" value="1"/>
</dbReference>
<sequence length="299" mass="34325">MKNFYKYLPISAQDENWGLQVLHAGYQEYAPGGQYPDAEHPKHHTFSWENGRVLQEYSLVYVTEGSGVFNSQATGDIPITSGSVIAIFPNVRHRYRPNLKTGWKEYWIGYQGAFMANLVDKEFFDPEHPVVNVGYNQNMISLFNEVIEIIDKEKPAYQPLVSGAAIYLLGQIYNSSKQKSFGQDDVENIINRARSIIRDNLESKLCPNDIADQLHISYSRFRKLFKGYTGMAPIQYQIQLKLEKAKEELVNSTRSVKEIAFSLNFESTQYFSNLFKEKTKLTPLEFRKSFAKNAGTLDK</sequence>
<keyword evidence="2" id="KW-0238">DNA-binding</keyword>
<dbReference type="AlphaFoldDB" id="A0A1S9P7E0"/>
<evidence type="ECO:0000313" key="5">
    <source>
        <dbReference type="EMBL" id="OOQ56757.1"/>
    </source>
</evidence>
<dbReference type="PROSITE" id="PS00041">
    <property type="entry name" value="HTH_ARAC_FAMILY_1"/>
    <property type="match status" value="1"/>
</dbReference>
<dbReference type="PANTHER" id="PTHR43280:SF30">
    <property type="entry name" value="MMSAB OPERON REGULATORY PROTEIN"/>
    <property type="match status" value="1"/>
</dbReference>
<dbReference type="Gene3D" id="1.10.10.60">
    <property type="entry name" value="Homeodomain-like"/>
    <property type="match status" value="2"/>
</dbReference>
<dbReference type="SUPFAM" id="SSF46689">
    <property type="entry name" value="Homeodomain-like"/>
    <property type="match status" value="2"/>
</dbReference>
<organism evidence="5 6">
    <name type="scientific">Mucilaginibacter pedocola</name>
    <dbReference type="NCBI Taxonomy" id="1792845"/>
    <lineage>
        <taxon>Bacteria</taxon>
        <taxon>Pseudomonadati</taxon>
        <taxon>Bacteroidota</taxon>
        <taxon>Sphingobacteriia</taxon>
        <taxon>Sphingobacteriales</taxon>
        <taxon>Sphingobacteriaceae</taxon>
        <taxon>Mucilaginibacter</taxon>
    </lineage>
</organism>
<dbReference type="GO" id="GO:0043565">
    <property type="term" value="F:sequence-specific DNA binding"/>
    <property type="evidence" value="ECO:0007669"/>
    <property type="project" value="InterPro"/>
</dbReference>
<dbReference type="SUPFAM" id="SSF51215">
    <property type="entry name" value="Regulatory protein AraC"/>
    <property type="match status" value="1"/>
</dbReference>
<dbReference type="PROSITE" id="PS01124">
    <property type="entry name" value="HTH_ARAC_FAMILY_2"/>
    <property type="match status" value="1"/>
</dbReference>
<proteinExistence type="predicted"/>
<keyword evidence="6" id="KW-1185">Reference proteome</keyword>
<accession>A0A1S9P7E0</accession>
<keyword evidence="1" id="KW-0805">Transcription regulation</keyword>
<comment type="caution">
    <text evidence="5">The sequence shown here is derived from an EMBL/GenBank/DDBJ whole genome shotgun (WGS) entry which is preliminary data.</text>
</comment>
<dbReference type="InterPro" id="IPR018062">
    <property type="entry name" value="HTH_AraC-typ_CS"/>
</dbReference>
<dbReference type="PANTHER" id="PTHR43280">
    <property type="entry name" value="ARAC-FAMILY TRANSCRIPTIONAL REGULATOR"/>
    <property type="match status" value="1"/>
</dbReference>
<dbReference type="InterPro" id="IPR018060">
    <property type="entry name" value="HTH_AraC"/>
</dbReference>
<dbReference type="RefSeq" id="WP_078351171.1">
    <property type="nucleotide sequence ID" value="NZ_MBTF01000038.1"/>
</dbReference>
<dbReference type="OrthoDB" id="9782911at2"/>
<dbReference type="InterPro" id="IPR037923">
    <property type="entry name" value="HTH-like"/>
</dbReference>
<evidence type="ECO:0000313" key="6">
    <source>
        <dbReference type="Proteomes" id="UP000189739"/>
    </source>
</evidence>
<protein>
    <submittedName>
        <fullName evidence="5">AraC family transcriptional regulator</fullName>
    </submittedName>
</protein>
<dbReference type="EMBL" id="MBTF01000038">
    <property type="protein sequence ID" value="OOQ56757.1"/>
    <property type="molecule type" value="Genomic_DNA"/>
</dbReference>
<dbReference type="STRING" id="1792845.BC343_17355"/>
<dbReference type="InterPro" id="IPR009057">
    <property type="entry name" value="Homeodomain-like_sf"/>
</dbReference>
<dbReference type="InterPro" id="IPR014710">
    <property type="entry name" value="RmlC-like_jellyroll"/>
</dbReference>
<dbReference type="Pfam" id="PF12833">
    <property type="entry name" value="HTH_18"/>
    <property type="match status" value="1"/>
</dbReference>
<dbReference type="GO" id="GO:0003700">
    <property type="term" value="F:DNA-binding transcription factor activity"/>
    <property type="evidence" value="ECO:0007669"/>
    <property type="project" value="InterPro"/>
</dbReference>
<evidence type="ECO:0000256" key="3">
    <source>
        <dbReference type="ARBA" id="ARBA00023163"/>
    </source>
</evidence>
<evidence type="ECO:0000259" key="4">
    <source>
        <dbReference type="PROSITE" id="PS01124"/>
    </source>
</evidence>
<gene>
    <name evidence="5" type="ORF">BC343_17355</name>
</gene>
<feature type="domain" description="HTH araC/xylS-type" evidence="4">
    <location>
        <begin position="191"/>
        <end position="289"/>
    </location>
</feature>
<name>A0A1S9P7E0_9SPHI</name>
<dbReference type="SMART" id="SM00342">
    <property type="entry name" value="HTH_ARAC"/>
    <property type="match status" value="1"/>
</dbReference>
<dbReference type="InterPro" id="IPR003313">
    <property type="entry name" value="AraC-bd"/>
</dbReference>
<reference evidence="5 6" key="1">
    <citation type="submission" date="2016-07" db="EMBL/GenBank/DDBJ databases">
        <title>Genomic analysis of zinc-resistant bacterium Mucilaginibacter pedocola TBZ30.</title>
        <authorList>
            <person name="Huang J."/>
            <person name="Tang J."/>
        </authorList>
    </citation>
    <scope>NUCLEOTIDE SEQUENCE [LARGE SCALE GENOMIC DNA]</scope>
    <source>
        <strain evidence="5 6">TBZ30</strain>
    </source>
</reference>